<gene>
    <name evidence="1" type="ORF">ACFFVB_03250</name>
</gene>
<sequence>MKTNSEIKQQLLKCCEVFIDKRLANVQHNIAEVQEALTSETKSSAGDKHETGRAMLQLEREKFGTQLSEINQVKQALSKINVSKHSEAICLGSAVLTNKSNYFIAISAGEMDIDGIKYFAIAPNTPIGQLLLSKKAGDTVRFREQVFSIEQLF</sequence>
<dbReference type="RefSeq" id="WP_382381114.1">
    <property type="nucleotide sequence ID" value="NZ_JBHMEZ010000001.1"/>
</dbReference>
<dbReference type="EMBL" id="JBHMEZ010000001">
    <property type="protein sequence ID" value="MFB9052088.1"/>
    <property type="molecule type" value="Genomic_DNA"/>
</dbReference>
<evidence type="ECO:0000313" key="2">
    <source>
        <dbReference type="Proteomes" id="UP001589605"/>
    </source>
</evidence>
<protein>
    <submittedName>
        <fullName evidence="1">3-oxoacyl-ACP synthase</fullName>
    </submittedName>
</protein>
<proteinExistence type="predicted"/>
<name>A0ABV5EYU7_9FLAO</name>
<keyword evidence="2" id="KW-1185">Reference proteome</keyword>
<comment type="caution">
    <text evidence="1">The sequence shown here is derived from an EMBL/GenBank/DDBJ whole genome shotgun (WGS) entry which is preliminary data.</text>
</comment>
<evidence type="ECO:0000313" key="1">
    <source>
        <dbReference type="EMBL" id="MFB9052088.1"/>
    </source>
</evidence>
<dbReference type="Proteomes" id="UP001589605">
    <property type="component" value="Unassembled WGS sequence"/>
</dbReference>
<accession>A0ABV5EYU7</accession>
<organism evidence="1 2">
    <name type="scientific">Formosa undariae</name>
    <dbReference type="NCBI Taxonomy" id="1325436"/>
    <lineage>
        <taxon>Bacteria</taxon>
        <taxon>Pseudomonadati</taxon>
        <taxon>Bacteroidota</taxon>
        <taxon>Flavobacteriia</taxon>
        <taxon>Flavobacteriales</taxon>
        <taxon>Flavobacteriaceae</taxon>
        <taxon>Formosa</taxon>
    </lineage>
</organism>
<reference evidence="1 2" key="1">
    <citation type="submission" date="2024-09" db="EMBL/GenBank/DDBJ databases">
        <authorList>
            <person name="Sun Q."/>
            <person name="Mori K."/>
        </authorList>
    </citation>
    <scope>NUCLEOTIDE SEQUENCE [LARGE SCALE GENOMIC DNA]</scope>
    <source>
        <strain evidence="1 2">CECT 8286</strain>
    </source>
</reference>